<evidence type="ECO:0000256" key="1">
    <source>
        <dbReference type="SAM" id="MobiDB-lite"/>
    </source>
</evidence>
<feature type="region of interest" description="Disordered" evidence="1">
    <location>
        <begin position="2078"/>
        <end position="2101"/>
    </location>
</feature>
<reference evidence="2 3" key="1">
    <citation type="submission" date="2017-01" db="EMBL/GenBank/DDBJ databases">
        <authorList>
            <person name="Mah S.A."/>
            <person name="Swanson W.J."/>
            <person name="Moy G.W."/>
            <person name="Vacquier V.D."/>
        </authorList>
    </citation>
    <scope>NUCLEOTIDE SEQUENCE [LARGE SCALE GENOMIC DNA]</scope>
    <source>
        <strain evidence="2 3">GSMNP</strain>
    </source>
</reference>
<name>A0A1R1YFT7_9FUNG</name>
<feature type="compositionally biased region" description="Polar residues" evidence="1">
    <location>
        <begin position="2078"/>
        <end position="2088"/>
    </location>
</feature>
<organism evidence="2 3">
    <name type="scientific">Smittium culicis</name>
    <dbReference type="NCBI Taxonomy" id="133412"/>
    <lineage>
        <taxon>Eukaryota</taxon>
        <taxon>Fungi</taxon>
        <taxon>Fungi incertae sedis</taxon>
        <taxon>Zoopagomycota</taxon>
        <taxon>Kickxellomycotina</taxon>
        <taxon>Harpellomycetes</taxon>
        <taxon>Harpellales</taxon>
        <taxon>Legeriomycetaceae</taxon>
        <taxon>Smittium</taxon>
    </lineage>
</organism>
<accession>A0A1R1YFT7</accession>
<dbReference type="STRING" id="133412.A0A1R1YFT7"/>
<keyword evidence="3" id="KW-1185">Reference proteome</keyword>
<dbReference type="OrthoDB" id="27490at2759"/>
<dbReference type="PANTHER" id="PTHR42264">
    <property type="entry name" value="EPHRIN_REC_LIKE DOMAIN-CONTAINING PROTEIN"/>
    <property type="match status" value="1"/>
</dbReference>
<comment type="caution">
    <text evidence="2">The sequence shown here is derived from an EMBL/GenBank/DDBJ whole genome shotgun (WGS) entry which is preliminary data.</text>
</comment>
<dbReference type="PANTHER" id="PTHR42264:SF6">
    <property type="entry name" value="TRANSMEMBRANE PROTEIN"/>
    <property type="match status" value="1"/>
</dbReference>
<protein>
    <submittedName>
        <fullName evidence="2">Uncharacterized protein</fullName>
    </submittedName>
</protein>
<dbReference type="Proteomes" id="UP000187283">
    <property type="component" value="Unassembled WGS sequence"/>
</dbReference>
<gene>
    <name evidence="2" type="ORF">AYI70_g679</name>
</gene>
<proteinExistence type="predicted"/>
<feature type="region of interest" description="Disordered" evidence="1">
    <location>
        <begin position="2180"/>
        <end position="2209"/>
    </location>
</feature>
<evidence type="ECO:0000313" key="3">
    <source>
        <dbReference type="Proteomes" id="UP000187283"/>
    </source>
</evidence>
<feature type="compositionally biased region" description="Polar residues" evidence="1">
    <location>
        <begin position="2195"/>
        <end position="2209"/>
    </location>
</feature>
<evidence type="ECO:0000313" key="2">
    <source>
        <dbReference type="EMBL" id="OMJ25759.1"/>
    </source>
</evidence>
<sequence length="2227" mass="252191">MDSTDIFHDLRSDTSVDPCSPASSIIVKLLSEELISLSGDLIFHDPKSYFQKYDPISTYKKIELIASKECINLANSDKKFYFYKKLIQVLNHSFNIDQKTGRIDYSASFLQCLEVSFLQFISQNSLSDETTNTFLLLFKEVATKASFAKEIFLFFLDPYFYDPKAFLGIHYDALSFQNSDSAEVITFSQNLAFKKIDSLISAFLPKIDSIANSPFNALSNSQEFSTFLIENIFDIATNYLSMTKSYIFSDSFSHIDIIKKKELEFSNALTIWYSWIFKISELYPHETILCIKNQKNVTIFWPEFNSNHLDYISLMTNNNFPIPGACLFIPFYSKLVHKISVSQINNYKSLTNYSEISLQKLSNDSASYFYSKFQKLPAKATYNYQSILDLFYLIDKSYHNDIPLLINFHINQFEILSKFHLEPLNFCWFLEIVNDNKTALKTLIKITKYQSEIYNDYLISQSTSFESNYSFWLDYYNSLNSLYGGGFGSLGSLKLNQINSFFFKTLLISEDYEFAKHLLKTISNPESSTHNSISLDYESSVNTLVEFSQEIANNSISGNIESLDLQKCLTLLELVKNSPIAKSEISFLEGVHLLWTVTNTDYDGLSMFSDNLSNMKGKNDSLKLSKENYNLQDIVPIQARTAKSIPVLIKQVLNSNPRAYKKPKIIREAARLLGYFYSDLQDGITEANGNGSNSVISSPNFKTIDFSSSIAKVGKKLLNSSQWSAASSLDRQESRSNTINSAEEALIIALLIESAINNKDLDAAYQFMKQLKNVPRLKLNNSSLVENIWEIISTLGSQDFLDYDKKLEIVSYAIQICPLDKIDDSVLIWKKAVSENTAEHKGANDLSLCSNLNTLSSEDYLVPVSVLTGQIISEHDQIHPNIDHTKSLSSGKSSKDRDIGNEVCEIPNAKDDRLKNLAFSKENMRTTDKAIILKALDGLGATVKFDGMFDNKIELLCEWFLYRFDNSNPSETITKSKKIQDFIISKFVFKSKEIALKIIDFIESNLVEKVSYYSVSSLSSLSNNLSRKNNQEFSSGLSFVIDLLSLLKDLYTHCSISDNLDQLNLRIELASTLQSLVSTSVNESVSAKINLSKITFGSFIRDLLSLKIDSDYLFQDELNWTLLANSDNLGVFYGISSLCCGDFYEIFGWEHINKDQSLFNVTVPITPYYISILKPYLFFKINCFRETDESTDLSEFILDFIKSFDNPIDSTFVAELFTISGPFSSSLSITERINILLICFEPCTNMDKNPISKIFKDYSNYMYSQLYWLITLHEISIIRDPFEFSALNTSEFIEFIDPSSLELRYSYSDLNPNVNHPSWAKLVYDNISNVICDIIYNGDNFYFAISISSLVVNYFARIGLSSFKFSIDNSIEKFFVKLLPIIDMPNFQSKINKPVEDLVNILGCPVEFNCTSDLIDNKLVSNLIVSALHDSYCCIKSFLLTSIGNSNKSISLDQKIVLVDLVNFKSWKFLHAKESDGAPIPDDFYIQSINIILQANFPGFEYKSNNDNLADFYLNLVERLFSEQSKSFSGKSKTAKLDLYTVVILIKILFLIDRKYPEATYHIVSAKIENIPFSHNCVLGFISSLISEKYYEMALGLTLLTLERLGIDSRSDIKSKNPMSIMRFDLNYLISESEQIENLYTNNSYSPEDAANSFSLGFFIYFTLYFNSGIFTRFSSKDPQLNSNCALDIDLLTIAIKSILKNKEILSKSLKSKYFLAAVGIVLSSNIDELGSMDIVAQEVLELNDYLIQDKSAFFELIFQFFIDLSIDNASLCKASIMGFFYDLLSNITVEIEDLRYSPNRILENYLISFKPSTSDVDSASFGKIFTNLIIIGIKYGLPESDLVNYIIEWNMNNESLNYAKHDSGHLKTPSIAIKNLCLEYEMIEDLEKAIRFLDTNKKQSTDSNIQKETVLGSSSKNPSYVPSPRNIEPIFNAEVDTESDGWGLDLDLEIDEAIPSSIEGKIGDSENIEPSIKPISLDNSLDTENDLVDFKNVAALTQDSLYDPSNGVQSQSDNNIINKKQIVDNSSTNFANVEKNELLIDSIDFNGKNNKQLTKEDANTSHAEYLDGSTDLNISSIKNQTDISNDSANEKRSTSDSNNASINQAISTINSKQNDLEKVKQEILTLPTVDGWSDIHLDLNDEISSFNIPSGNEKSPEALDQSTDFEGWDNLDVVIEPETSLQPSEKDNRDPKHTSQNTNRTNIILEQNENLGEGWGSLDEDLDLSL</sequence>
<dbReference type="EMBL" id="LSSN01000116">
    <property type="protein sequence ID" value="OMJ25759.1"/>
    <property type="molecule type" value="Genomic_DNA"/>
</dbReference>
<feature type="compositionally biased region" description="Basic and acidic residues" evidence="1">
    <location>
        <begin position="2185"/>
        <end position="2194"/>
    </location>
</feature>